<proteinExistence type="predicted"/>
<dbReference type="Gene3D" id="3.40.630.30">
    <property type="match status" value="1"/>
</dbReference>
<dbReference type="CDD" id="cd04301">
    <property type="entry name" value="NAT_SF"/>
    <property type="match status" value="1"/>
</dbReference>
<keyword evidence="1" id="KW-0808">Transferase</keyword>
<feature type="domain" description="N-acetyltransferase" evidence="13">
    <location>
        <begin position="326"/>
        <end position="477"/>
    </location>
</feature>
<dbReference type="InterPro" id="IPR051556">
    <property type="entry name" value="N-term/lysine_N-AcTrnsfr"/>
</dbReference>
<feature type="region of interest" description="Disordered" evidence="12">
    <location>
        <begin position="124"/>
        <end position="147"/>
    </location>
</feature>
<comment type="catalytic activity">
    <reaction evidence="5">
        <text>N-terminal L-methionyl-L-tyrosyl-[protein] + acetyl-CoA = N-terminal N(alpha)-acetyl-L-methionyl-L-tyrosyl-[protein] + CoA + H(+)</text>
        <dbReference type="Rhea" id="RHEA:50532"/>
        <dbReference type="Rhea" id="RHEA-COMP:12717"/>
        <dbReference type="Rhea" id="RHEA-COMP:12718"/>
        <dbReference type="ChEBI" id="CHEBI:15378"/>
        <dbReference type="ChEBI" id="CHEBI:57287"/>
        <dbReference type="ChEBI" id="CHEBI:57288"/>
        <dbReference type="ChEBI" id="CHEBI:133384"/>
        <dbReference type="ChEBI" id="CHEBI:133385"/>
        <dbReference type="EC" id="2.3.1.258"/>
    </reaction>
</comment>
<dbReference type="AlphaFoldDB" id="A0AA39H6V0"/>
<dbReference type="GO" id="GO:0120518">
    <property type="term" value="F:protein N-terminal-methionine acetyltransferase activity"/>
    <property type="evidence" value="ECO:0007669"/>
    <property type="project" value="UniProtKB-EC"/>
</dbReference>
<comment type="catalytic activity">
    <reaction evidence="7">
        <text>N-terminal L-methionyl-L-lysyl-[protein] + acetyl-CoA = N-terminal N(alpha)-acetyl-L-methionyl-L-lysyl-[protein] + CoA + H(+)</text>
        <dbReference type="Rhea" id="RHEA:50580"/>
        <dbReference type="Rhea" id="RHEA-COMP:12734"/>
        <dbReference type="Rhea" id="RHEA-COMP:12735"/>
        <dbReference type="ChEBI" id="CHEBI:15378"/>
        <dbReference type="ChEBI" id="CHEBI:57287"/>
        <dbReference type="ChEBI" id="CHEBI:57288"/>
        <dbReference type="ChEBI" id="CHEBI:133406"/>
        <dbReference type="ChEBI" id="CHEBI:133407"/>
        <dbReference type="EC" id="2.3.1.258"/>
    </reaction>
</comment>
<evidence type="ECO:0000256" key="2">
    <source>
        <dbReference type="ARBA" id="ARBA00023315"/>
    </source>
</evidence>
<evidence type="ECO:0000256" key="9">
    <source>
        <dbReference type="ARBA" id="ARBA00049002"/>
    </source>
</evidence>
<comment type="catalytic activity">
    <reaction evidence="4">
        <text>N-terminal L-methionyl-L-seryl-[protein] + acetyl-CoA = N-terminal N(alpha)-acetyl-L-methionyl-L-seryl-[protein] + CoA + H(+)</text>
        <dbReference type="Rhea" id="RHEA:50568"/>
        <dbReference type="Rhea" id="RHEA-COMP:12728"/>
        <dbReference type="Rhea" id="RHEA-COMP:12729"/>
        <dbReference type="ChEBI" id="CHEBI:15378"/>
        <dbReference type="ChEBI" id="CHEBI:57287"/>
        <dbReference type="ChEBI" id="CHEBI:57288"/>
        <dbReference type="ChEBI" id="CHEBI:133400"/>
        <dbReference type="ChEBI" id="CHEBI:133401"/>
        <dbReference type="EC" id="2.3.1.258"/>
    </reaction>
</comment>
<accession>A0AA39H6V0</accession>
<comment type="catalytic activity">
    <reaction evidence="10">
        <text>N-terminal L-methionyl-L-leucyl-[protein] + acetyl-CoA = N-terminal N(alpha)-acetyl-L-methionyl-L-leucyl-[protein] + CoA + H(+)</text>
        <dbReference type="Rhea" id="RHEA:50520"/>
        <dbReference type="Rhea" id="RHEA-COMP:12711"/>
        <dbReference type="Rhea" id="RHEA-COMP:12712"/>
        <dbReference type="ChEBI" id="CHEBI:15378"/>
        <dbReference type="ChEBI" id="CHEBI:57287"/>
        <dbReference type="ChEBI" id="CHEBI:57288"/>
        <dbReference type="ChEBI" id="CHEBI:133377"/>
        <dbReference type="ChEBI" id="CHEBI:133378"/>
        <dbReference type="EC" id="2.3.1.258"/>
    </reaction>
</comment>
<dbReference type="PROSITE" id="PS51186">
    <property type="entry name" value="GNAT"/>
    <property type="match status" value="1"/>
</dbReference>
<evidence type="ECO:0000256" key="7">
    <source>
        <dbReference type="ARBA" id="ARBA00048618"/>
    </source>
</evidence>
<reference evidence="14" key="1">
    <citation type="submission" date="2023-06" db="EMBL/GenBank/DDBJ databases">
        <title>Genomic analysis of the entomopathogenic nematode Steinernema hermaphroditum.</title>
        <authorList>
            <person name="Schwarz E.M."/>
            <person name="Heppert J.K."/>
            <person name="Baniya A."/>
            <person name="Schwartz H.T."/>
            <person name="Tan C.-H."/>
            <person name="Antoshechkin I."/>
            <person name="Sternberg P.W."/>
            <person name="Goodrich-Blair H."/>
            <person name="Dillman A.R."/>
        </authorList>
    </citation>
    <scope>NUCLEOTIDE SEQUENCE</scope>
    <source>
        <strain evidence="14">PS9179</strain>
        <tissue evidence="14">Whole animal</tissue>
    </source>
</reference>
<protein>
    <recommendedName>
        <fullName evidence="3">N-terminal methionine N(alpha)-acetyltransferase NatE</fullName>
        <ecNumber evidence="3">2.3.1.258</ecNumber>
    </recommendedName>
</protein>
<dbReference type="GO" id="GO:0007064">
    <property type="term" value="P:mitotic sister chromatid cohesion"/>
    <property type="evidence" value="ECO:0007669"/>
    <property type="project" value="TreeGrafter"/>
</dbReference>
<comment type="caution">
    <text evidence="14">The sequence shown here is derived from an EMBL/GenBank/DDBJ whole genome shotgun (WGS) entry which is preliminary data.</text>
</comment>
<evidence type="ECO:0000313" key="14">
    <source>
        <dbReference type="EMBL" id="KAK0399328.1"/>
    </source>
</evidence>
<evidence type="ECO:0000256" key="1">
    <source>
        <dbReference type="ARBA" id="ARBA00022679"/>
    </source>
</evidence>
<evidence type="ECO:0000256" key="10">
    <source>
        <dbReference type="ARBA" id="ARBA00049103"/>
    </source>
</evidence>
<dbReference type="EMBL" id="JAUCMV010000005">
    <property type="protein sequence ID" value="KAK0399328.1"/>
    <property type="molecule type" value="Genomic_DNA"/>
</dbReference>
<organism evidence="14 15">
    <name type="scientific">Steinernema hermaphroditum</name>
    <dbReference type="NCBI Taxonomy" id="289476"/>
    <lineage>
        <taxon>Eukaryota</taxon>
        <taxon>Metazoa</taxon>
        <taxon>Ecdysozoa</taxon>
        <taxon>Nematoda</taxon>
        <taxon>Chromadorea</taxon>
        <taxon>Rhabditida</taxon>
        <taxon>Tylenchina</taxon>
        <taxon>Panagrolaimomorpha</taxon>
        <taxon>Strongyloidoidea</taxon>
        <taxon>Steinernematidae</taxon>
        <taxon>Steinernema</taxon>
    </lineage>
</organism>
<evidence type="ECO:0000256" key="4">
    <source>
        <dbReference type="ARBA" id="ARBA00048251"/>
    </source>
</evidence>
<keyword evidence="15" id="KW-1185">Reference proteome</keyword>
<comment type="catalytic activity">
    <reaction evidence="8">
        <text>N-terminal L-methionyl-L-valyl-[protein] + acetyl-CoA = N-terminal N(alpha)-acetyl-L-methionyl-L-valyl-[protein] + CoA + H(+)</text>
        <dbReference type="Rhea" id="RHEA:50572"/>
        <dbReference type="Rhea" id="RHEA-COMP:12730"/>
        <dbReference type="Rhea" id="RHEA-COMP:12731"/>
        <dbReference type="ChEBI" id="CHEBI:15378"/>
        <dbReference type="ChEBI" id="CHEBI:57287"/>
        <dbReference type="ChEBI" id="CHEBI:57288"/>
        <dbReference type="ChEBI" id="CHEBI:133402"/>
        <dbReference type="ChEBI" id="CHEBI:133403"/>
        <dbReference type="EC" id="2.3.1.258"/>
    </reaction>
</comment>
<comment type="catalytic activity">
    <reaction evidence="6">
        <text>N-terminal L-methionyl-L-phenylalanyl-[protein] + acetyl-CoA = N-terminal N(alpha)-acetyl-L-methionyl-L-phenylalanyl-[protein] + CoA + H(+)</text>
        <dbReference type="Rhea" id="RHEA:50528"/>
        <dbReference type="Rhea" id="RHEA-COMP:12715"/>
        <dbReference type="Rhea" id="RHEA-COMP:12716"/>
        <dbReference type="ChEBI" id="CHEBI:15378"/>
        <dbReference type="ChEBI" id="CHEBI:57287"/>
        <dbReference type="ChEBI" id="CHEBI:57288"/>
        <dbReference type="ChEBI" id="CHEBI:133382"/>
        <dbReference type="ChEBI" id="CHEBI:133383"/>
        <dbReference type="EC" id="2.3.1.258"/>
    </reaction>
</comment>
<evidence type="ECO:0000259" key="13">
    <source>
        <dbReference type="PROSITE" id="PS51186"/>
    </source>
</evidence>
<name>A0AA39H6V0_9BILA</name>
<gene>
    <name evidence="14" type="ORF">QR680_002995</name>
</gene>
<evidence type="ECO:0000256" key="5">
    <source>
        <dbReference type="ARBA" id="ARBA00048335"/>
    </source>
</evidence>
<dbReference type="PANTHER" id="PTHR42919">
    <property type="entry name" value="N-ALPHA-ACETYLTRANSFERASE"/>
    <property type="match status" value="1"/>
</dbReference>
<comment type="catalytic activity">
    <reaction evidence="11">
        <text>N-terminal L-methionyl-L-threonyl-[protein] + acetyl-CoA = N-terminal N(alpha)-acetyl-L-methionyl-L-threonyl-[protein] + CoA + H(+)</text>
        <dbReference type="Rhea" id="RHEA:50576"/>
        <dbReference type="Rhea" id="RHEA-COMP:12732"/>
        <dbReference type="Rhea" id="RHEA-COMP:12733"/>
        <dbReference type="ChEBI" id="CHEBI:15378"/>
        <dbReference type="ChEBI" id="CHEBI:57287"/>
        <dbReference type="ChEBI" id="CHEBI:57288"/>
        <dbReference type="ChEBI" id="CHEBI:133404"/>
        <dbReference type="ChEBI" id="CHEBI:133405"/>
        <dbReference type="EC" id="2.3.1.258"/>
    </reaction>
</comment>
<evidence type="ECO:0000256" key="3">
    <source>
        <dbReference type="ARBA" id="ARBA00039121"/>
    </source>
</evidence>
<dbReference type="EC" id="2.3.1.258" evidence="3"/>
<evidence type="ECO:0000256" key="12">
    <source>
        <dbReference type="SAM" id="MobiDB-lite"/>
    </source>
</evidence>
<keyword evidence="2" id="KW-0012">Acyltransferase</keyword>
<comment type="catalytic activity">
    <reaction evidence="9">
        <text>N-terminal L-methionyl-L-alanyl-[protein] + acetyl-CoA = N-terminal N(alpha)-acetyl-L-methionyl-L-alanyl-[protein] + CoA + H(+)</text>
        <dbReference type="Rhea" id="RHEA:50564"/>
        <dbReference type="Rhea" id="RHEA-COMP:12726"/>
        <dbReference type="Rhea" id="RHEA-COMP:12727"/>
        <dbReference type="ChEBI" id="CHEBI:15378"/>
        <dbReference type="ChEBI" id="CHEBI:57287"/>
        <dbReference type="ChEBI" id="CHEBI:57288"/>
        <dbReference type="ChEBI" id="CHEBI:133398"/>
        <dbReference type="ChEBI" id="CHEBI:133399"/>
        <dbReference type="EC" id="2.3.1.258"/>
    </reaction>
</comment>
<dbReference type="InterPro" id="IPR016181">
    <property type="entry name" value="Acyl_CoA_acyltransferase"/>
</dbReference>
<evidence type="ECO:0000256" key="6">
    <source>
        <dbReference type="ARBA" id="ARBA00048490"/>
    </source>
</evidence>
<evidence type="ECO:0000256" key="11">
    <source>
        <dbReference type="ARBA" id="ARBA00049454"/>
    </source>
</evidence>
<dbReference type="InterPro" id="IPR000182">
    <property type="entry name" value="GNAT_dom"/>
</dbReference>
<dbReference type="Proteomes" id="UP001175271">
    <property type="component" value="Unassembled WGS sequence"/>
</dbReference>
<sequence length="525" mass="60748">MPARAKMRWLEVMVTHMLTLKIVKNVLTNNRPKFANPLFLHTDLCVYKKALYLDLNKATARKLAIMNNQSKIKGTDRVREHEGQRASGSQTTLPVDQLHEDFYEDDSEEELTIEITDMITATLSKTGHTSAQSLSSAPRRPSKSRPDYYVEGEMTDMREMIEEKEKMKQLEPYYRRPEYLPLIKHQSASSPQDIDHILFQAPALGQGQDVKPSKQMTDEEFYKFLIETNTEAGYTPFTANIDRKIINRLHEGPLTAIGDFYLRCLEAEKHFIIKNANDPAHMAVHKTDGNFLDNDKYEMRIAPPISGCLAGCKMVINKCTPITKLITLEPITPERIVELHRLNHSVNKSDFSNDFYNYVMENCYLDPSKFRCAVSNGRMVGALVCRVFANAPTVLYIMNLVVAKRYQRCGVGTLLMSYAMDNCLYGAIYSSIQLHTQADNEVACNFYRRFKFIEKERLLDLYPDEDRDGVLLERRFRLQEFYEHLEKLKANRISCTADCCSVIFLNKTRKKFIYVLYPEFRNLFM</sequence>
<dbReference type="SUPFAM" id="SSF55729">
    <property type="entry name" value="Acyl-CoA N-acyltransferases (Nat)"/>
    <property type="match status" value="1"/>
</dbReference>
<dbReference type="Pfam" id="PF00583">
    <property type="entry name" value="Acetyltransf_1"/>
    <property type="match status" value="1"/>
</dbReference>
<dbReference type="PANTHER" id="PTHR42919:SF8">
    <property type="entry name" value="N-ALPHA-ACETYLTRANSFERASE 50"/>
    <property type="match status" value="1"/>
</dbReference>
<evidence type="ECO:0000256" key="8">
    <source>
        <dbReference type="ARBA" id="ARBA00048799"/>
    </source>
</evidence>
<evidence type="ECO:0000313" key="15">
    <source>
        <dbReference type="Proteomes" id="UP001175271"/>
    </source>
</evidence>
<dbReference type="GO" id="GO:0031415">
    <property type="term" value="C:NatA complex"/>
    <property type="evidence" value="ECO:0007669"/>
    <property type="project" value="TreeGrafter"/>
</dbReference>